<evidence type="ECO:0000313" key="2">
    <source>
        <dbReference type="EMBL" id="MDP2539938.1"/>
    </source>
</evidence>
<gene>
    <name evidence="3" type="ORF">CSC81_05700</name>
    <name evidence="2" type="ORF">Q8W23_00465</name>
</gene>
<feature type="transmembrane region" description="Helical" evidence="1">
    <location>
        <begin position="39"/>
        <end position="60"/>
    </location>
</feature>
<evidence type="ECO:0000256" key="1">
    <source>
        <dbReference type="SAM" id="Phobius"/>
    </source>
</evidence>
<protein>
    <submittedName>
        <fullName evidence="3">Uncharacterized protein</fullName>
    </submittedName>
</protein>
<reference evidence="3" key="2">
    <citation type="submission" date="2017-10" db="EMBL/GenBank/DDBJ databases">
        <authorList>
            <person name="Enke T.N."/>
            <person name="Cordero O.X."/>
        </authorList>
    </citation>
    <scope>NUCLEOTIDE SEQUENCE</scope>
    <source>
        <strain evidence="3">4G03</strain>
    </source>
</reference>
<reference evidence="2 5" key="3">
    <citation type="submission" date="2023-07" db="EMBL/GenBank/DDBJ databases">
        <title>Genome content predicts the carbon catabolic preferences of heterotrophic bacteria.</title>
        <authorList>
            <person name="Gralka M."/>
        </authorList>
    </citation>
    <scope>NUCLEOTIDE SEQUENCE [LARGE SCALE GENOMIC DNA]</scope>
    <source>
        <strain evidence="2 5">4G03</strain>
    </source>
</reference>
<dbReference type="EMBL" id="JAUYVU010000001">
    <property type="protein sequence ID" value="MDP2539938.1"/>
    <property type="molecule type" value="Genomic_DNA"/>
</dbReference>
<evidence type="ECO:0000313" key="4">
    <source>
        <dbReference type="Proteomes" id="UP000222163"/>
    </source>
</evidence>
<dbReference type="Proteomes" id="UP000222163">
    <property type="component" value="Unassembled WGS sequence"/>
</dbReference>
<keyword evidence="1" id="KW-1133">Transmembrane helix</keyword>
<keyword evidence="1" id="KW-0812">Transmembrane</keyword>
<dbReference type="Proteomes" id="UP001242342">
    <property type="component" value="Unassembled WGS sequence"/>
</dbReference>
<keyword evidence="1" id="KW-0472">Membrane</keyword>
<feature type="transmembrane region" description="Helical" evidence="1">
    <location>
        <begin position="67"/>
        <end position="84"/>
    </location>
</feature>
<proteinExistence type="predicted"/>
<dbReference type="AlphaFoldDB" id="A0A2G1BV69"/>
<keyword evidence="5" id="KW-1185">Reference proteome</keyword>
<accession>A0A2G1BV69</accession>
<reference evidence="3 4" key="1">
    <citation type="journal article" date="2016" name="Nat. Commun.">
        <title>Microbial interactions lead to rapid micro-scale successions on model marine particles.</title>
        <authorList>
            <person name="Datta M.S."/>
            <person name="Sliwerska E."/>
            <person name="Gore J."/>
            <person name="Polz M.F."/>
            <person name="Cordero O.X."/>
        </authorList>
    </citation>
    <scope>NUCLEOTIDE SEQUENCE [LARGE SCALE GENOMIC DNA]</scope>
    <source>
        <strain evidence="3 4">4G03</strain>
    </source>
</reference>
<sequence>MKTVTFLIIFLGCYALYNTSEKAYLSNTFSLQKWFQSHKHFTNIIGLIFLLVGLLLSITFFGLSAGIITWIVAISLFLSLIILITPLRMINYAFLTVLFTLTFLIELIF</sequence>
<organism evidence="3 4">
    <name type="scientific">Tenacibaculum discolor</name>
    <dbReference type="NCBI Taxonomy" id="361581"/>
    <lineage>
        <taxon>Bacteria</taxon>
        <taxon>Pseudomonadati</taxon>
        <taxon>Bacteroidota</taxon>
        <taxon>Flavobacteriia</taxon>
        <taxon>Flavobacteriales</taxon>
        <taxon>Flavobacteriaceae</taxon>
        <taxon>Tenacibaculum</taxon>
    </lineage>
</organism>
<evidence type="ECO:0000313" key="5">
    <source>
        <dbReference type="Proteomes" id="UP001242342"/>
    </source>
</evidence>
<dbReference type="EMBL" id="PDUU01000004">
    <property type="protein sequence ID" value="PHN97906.1"/>
    <property type="molecule type" value="Genomic_DNA"/>
</dbReference>
<name>A0A2G1BV69_9FLAO</name>
<dbReference type="RefSeq" id="WP_099214814.1">
    <property type="nucleotide sequence ID" value="NZ_JAUYVU010000001.1"/>
</dbReference>
<feature type="transmembrane region" description="Helical" evidence="1">
    <location>
        <begin position="90"/>
        <end position="108"/>
    </location>
</feature>
<evidence type="ECO:0000313" key="3">
    <source>
        <dbReference type="EMBL" id="PHN97906.1"/>
    </source>
</evidence>
<comment type="caution">
    <text evidence="3">The sequence shown here is derived from an EMBL/GenBank/DDBJ whole genome shotgun (WGS) entry which is preliminary data.</text>
</comment>